<dbReference type="InterPro" id="IPR025339">
    <property type="entry name" value="DUF4245"/>
</dbReference>
<keyword evidence="2" id="KW-1185">Reference proteome</keyword>
<accession>A0ABQ6JGR6</accession>
<reference evidence="2" key="1">
    <citation type="journal article" date="2019" name="Int. J. Syst. Evol. Microbiol.">
        <title>The Global Catalogue of Microorganisms (GCM) 10K type strain sequencing project: providing services to taxonomists for standard genome sequencing and annotation.</title>
        <authorList>
            <consortium name="The Broad Institute Genomics Platform"/>
            <consortium name="The Broad Institute Genome Sequencing Center for Infectious Disease"/>
            <person name="Wu L."/>
            <person name="Ma J."/>
        </authorList>
    </citation>
    <scope>NUCLEOTIDE SEQUENCE [LARGE SCALE GENOMIC DNA]</scope>
    <source>
        <strain evidence="2">NBRC 108730</strain>
    </source>
</reference>
<organism evidence="1 2">
    <name type="scientific">Angustibacter aerolatus</name>
    <dbReference type="NCBI Taxonomy" id="1162965"/>
    <lineage>
        <taxon>Bacteria</taxon>
        <taxon>Bacillati</taxon>
        <taxon>Actinomycetota</taxon>
        <taxon>Actinomycetes</taxon>
        <taxon>Kineosporiales</taxon>
        <taxon>Kineosporiaceae</taxon>
    </lineage>
</organism>
<evidence type="ECO:0000313" key="2">
    <source>
        <dbReference type="Proteomes" id="UP001157017"/>
    </source>
</evidence>
<dbReference type="Pfam" id="PF14030">
    <property type="entry name" value="DUF4245"/>
    <property type="match status" value="1"/>
</dbReference>
<gene>
    <name evidence="1" type="ORF">GCM10025868_13520</name>
</gene>
<dbReference type="EMBL" id="BSUZ01000001">
    <property type="protein sequence ID" value="GMA86102.1"/>
    <property type="molecule type" value="Genomic_DNA"/>
</dbReference>
<protein>
    <recommendedName>
        <fullName evidence="3">DUF4245 domain-containing protein</fullName>
    </recommendedName>
</protein>
<evidence type="ECO:0000313" key="1">
    <source>
        <dbReference type="EMBL" id="GMA86102.1"/>
    </source>
</evidence>
<dbReference type="Proteomes" id="UP001157017">
    <property type="component" value="Unassembled WGS sequence"/>
</dbReference>
<proteinExistence type="predicted"/>
<sequence>MVISMLVVLGAVAVVLLLVPRTNSVVQPPVDVARGAVAAAEQVDFTPSVPTGLPSDWRATSVRTTRSTAGVLTWHAGYQTSSDQYAAVEQGQDAPAEWVRAQTNRAPTAGTVDLVGRTWTRYVRTDKVQNSLVSTSGGVTTVVTGTAGFDELGQARPEPAPAALTPGPS</sequence>
<comment type="caution">
    <text evidence="1">The sequence shown here is derived from an EMBL/GenBank/DDBJ whole genome shotgun (WGS) entry which is preliminary data.</text>
</comment>
<evidence type="ECO:0008006" key="3">
    <source>
        <dbReference type="Google" id="ProtNLM"/>
    </source>
</evidence>
<name>A0ABQ6JGR6_9ACTN</name>